<dbReference type="InterPro" id="IPR036610">
    <property type="entry name" value="PEBP-like_sf"/>
</dbReference>
<sequence>MGNRIMPWLLAGLFMATPAAIGKEARTMSELQLSSPAFAHEGAIPARFTCDGQDINPSLTFGNIPAGTKSLALIVDDPDAPVGMWVHWVMWNIPPETREIRENSVPAGALQGLNDWKKNRYGGPCPPSGTHRYFFKLYALDSKLTLAPATTKTALERAMTGHILARGELMGTYRRH</sequence>
<keyword evidence="2" id="KW-1185">Reference proteome</keyword>
<dbReference type="Gene3D" id="3.90.280.10">
    <property type="entry name" value="PEBP-like"/>
    <property type="match status" value="1"/>
</dbReference>
<dbReference type="NCBIfam" id="TIGR00481">
    <property type="entry name" value="YbhB/YbcL family Raf kinase inhibitor-like protein"/>
    <property type="match status" value="1"/>
</dbReference>
<dbReference type="EMBL" id="BSDS01000001">
    <property type="protein sequence ID" value="GLI37015.1"/>
    <property type="molecule type" value="Genomic_DNA"/>
</dbReference>
<gene>
    <name evidence="1" type="ORF">GHYDROH2_05160</name>
</gene>
<dbReference type="Proteomes" id="UP001144352">
    <property type="component" value="Unassembled WGS sequence"/>
</dbReference>
<dbReference type="RefSeq" id="WP_214187180.1">
    <property type="nucleotide sequence ID" value="NZ_BSDS01000001.1"/>
</dbReference>
<dbReference type="InterPro" id="IPR008914">
    <property type="entry name" value="PEBP"/>
</dbReference>
<dbReference type="SUPFAM" id="SSF49777">
    <property type="entry name" value="PEBP-like"/>
    <property type="match status" value="1"/>
</dbReference>
<reference evidence="1" key="1">
    <citation type="submission" date="2022-12" db="EMBL/GenBank/DDBJ databases">
        <title>Reference genome sequencing for broad-spectrum identification of bacterial and archaeal isolates by mass spectrometry.</title>
        <authorList>
            <person name="Sekiguchi Y."/>
            <person name="Tourlousse D.M."/>
        </authorList>
    </citation>
    <scope>NUCLEOTIDE SEQUENCE</scope>
    <source>
        <strain evidence="1">H2</strain>
    </source>
</reference>
<proteinExistence type="predicted"/>
<evidence type="ECO:0000313" key="1">
    <source>
        <dbReference type="EMBL" id="GLI37015.1"/>
    </source>
</evidence>
<accession>A0A9W6FY63</accession>
<protein>
    <submittedName>
        <fullName evidence="1">PBP family phospholipid-binding protein</fullName>
    </submittedName>
</protein>
<dbReference type="AlphaFoldDB" id="A0A9W6FY63"/>
<name>A0A9W6FY63_9BACT</name>
<organism evidence="1 2">
    <name type="scientific">Geobacter hydrogenophilus</name>
    <dbReference type="NCBI Taxonomy" id="40983"/>
    <lineage>
        <taxon>Bacteria</taxon>
        <taxon>Pseudomonadati</taxon>
        <taxon>Thermodesulfobacteriota</taxon>
        <taxon>Desulfuromonadia</taxon>
        <taxon>Geobacterales</taxon>
        <taxon>Geobacteraceae</taxon>
        <taxon>Geobacter</taxon>
    </lineage>
</organism>
<comment type="caution">
    <text evidence="1">The sequence shown here is derived from an EMBL/GenBank/DDBJ whole genome shotgun (WGS) entry which is preliminary data.</text>
</comment>
<evidence type="ECO:0000313" key="2">
    <source>
        <dbReference type="Proteomes" id="UP001144352"/>
    </source>
</evidence>
<dbReference type="InterPro" id="IPR005247">
    <property type="entry name" value="YbhB_YbcL/LppC-like"/>
</dbReference>
<dbReference type="Pfam" id="PF01161">
    <property type="entry name" value="PBP"/>
    <property type="match status" value="1"/>
</dbReference>
<dbReference type="CDD" id="cd00865">
    <property type="entry name" value="PEBP_bact_arch"/>
    <property type="match status" value="1"/>
</dbReference>
<dbReference type="PANTHER" id="PTHR30289:SF1">
    <property type="entry name" value="PEBP (PHOSPHATIDYLETHANOLAMINE-BINDING PROTEIN) FAMILY PROTEIN"/>
    <property type="match status" value="1"/>
</dbReference>
<dbReference type="PANTHER" id="PTHR30289">
    <property type="entry name" value="UNCHARACTERIZED PROTEIN YBCL-RELATED"/>
    <property type="match status" value="1"/>
</dbReference>